<dbReference type="PANTHER" id="PTHR36844:SF1">
    <property type="entry name" value="PROTEASE PRSW"/>
    <property type="match status" value="1"/>
</dbReference>
<feature type="transmembrane region" description="Helical" evidence="2">
    <location>
        <begin position="188"/>
        <end position="208"/>
    </location>
</feature>
<accession>A0A7Z0IH71</accession>
<feature type="transmembrane region" description="Helical" evidence="2">
    <location>
        <begin position="220"/>
        <end position="249"/>
    </location>
</feature>
<evidence type="ECO:0000256" key="1">
    <source>
        <dbReference type="SAM" id="MobiDB-lite"/>
    </source>
</evidence>
<evidence type="ECO:0000313" key="3">
    <source>
        <dbReference type="EMBL" id="NYI67534.1"/>
    </source>
</evidence>
<dbReference type="GO" id="GO:0008233">
    <property type="term" value="F:peptidase activity"/>
    <property type="evidence" value="ECO:0007669"/>
    <property type="project" value="InterPro"/>
</dbReference>
<gene>
    <name evidence="3" type="ORF">BJY26_001840</name>
</gene>
<keyword evidence="2" id="KW-0812">Transmembrane</keyword>
<dbReference type="PANTHER" id="PTHR36844">
    <property type="entry name" value="PROTEASE PRSW"/>
    <property type="match status" value="1"/>
</dbReference>
<feature type="transmembrane region" description="Helical" evidence="2">
    <location>
        <begin position="47"/>
        <end position="73"/>
    </location>
</feature>
<keyword evidence="4" id="KW-1185">Reference proteome</keyword>
<organism evidence="3 4">
    <name type="scientific">Spelaeicoccus albus</name>
    <dbReference type="NCBI Taxonomy" id="1280376"/>
    <lineage>
        <taxon>Bacteria</taxon>
        <taxon>Bacillati</taxon>
        <taxon>Actinomycetota</taxon>
        <taxon>Actinomycetes</taxon>
        <taxon>Micrococcales</taxon>
        <taxon>Brevibacteriaceae</taxon>
        <taxon>Spelaeicoccus</taxon>
    </lineage>
</organism>
<keyword evidence="2" id="KW-1133">Transmembrane helix</keyword>
<sequence>MTSSIPPRPPQQPGRPPASPRVYQPAPIPRPSVPQHPAWNAPVMPGIAGTVITIVGVVLLSILAAIVAVLLAAAIGPGSFLGMGLLALIPLGIVLLTVRWIDRWLPQPKTGMWLGFLWGSAAAVVVTLVLTFAENFTMSVASGGAVKMSSAFATTIQAPSIEEFAKGLGLLVLLWVQRRHFNGPLDGLVYAAIIAGGFAFTENILYFARALDSASPGQSLILTFVLRGIMGPFAHITFTSVTGLFLGIAARKTGPFGAIGFFVIGLIPAMILHGVWNSASLFSNGLVGYLSFYLVVEVPLFALWIVAVSLFRRAEITMTRRRLGEYVPYGWLSPAEVGMFSSWNGRRQALAWAKSFPGAKRKMRRLIYDAGTLAALRHQMMIGRGNAKVAAAERAQLAALSRHRIELLQTASPPHAL</sequence>
<evidence type="ECO:0000256" key="2">
    <source>
        <dbReference type="SAM" id="Phobius"/>
    </source>
</evidence>
<feature type="transmembrane region" description="Helical" evidence="2">
    <location>
        <begin position="256"/>
        <end position="276"/>
    </location>
</feature>
<protein>
    <submittedName>
        <fullName evidence="3">RsiW-degrading membrane proteinase PrsW (M82 family)</fullName>
    </submittedName>
</protein>
<dbReference type="RefSeq" id="WP_179427557.1">
    <property type="nucleotide sequence ID" value="NZ_JACBZP010000001.1"/>
</dbReference>
<dbReference type="InterPro" id="IPR026898">
    <property type="entry name" value="PrsW"/>
</dbReference>
<feature type="transmembrane region" description="Helical" evidence="2">
    <location>
        <begin position="288"/>
        <end position="311"/>
    </location>
</feature>
<dbReference type="AlphaFoldDB" id="A0A7Z0IH71"/>
<name>A0A7Z0IH71_9MICO</name>
<reference evidence="3 4" key="1">
    <citation type="submission" date="2020-07" db="EMBL/GenBank/DDBJ databases">
        <title>Sequencing the genomes of 1000 actinobacteria strains.</title>
        <authorList>
            <person name="Klenk H.-P."/>
        </authorList>
    </citation>
    <scope>NUCLEOTIDE SEQUENCE [LARGE SCALE GENOMIC DNA]</scope>
    <source>
        <strain evidence="3 4">DSM 26341</strain>
    </source>
</reference>
<dbReference type="Proteomes" id="UP000539111">
    <property type="component" value="Unassembled WGS sequence"/>
</dbReference>
<proteinExistence type="predicted"/>
<feature type="compositionally biased region" description="Pro residues" evidence="1">
    <location>
        <begin position="1"/>
        <end position="19"/>
    </location>
</feature>
<dbReference type="EMBL" id="JACBZP010000001">
    <property type="protein sequence ID" value="NYI67534.1"/>
    <property type="molecule type" value="Genomic_DNA"/>
</dbReference>
<feature type="transmembrane region" description="Helical" evidence="2">
    <location>
        <begin position="80"/>
        <end position="101"/>
    </location>
</feature>
<feature type="region of interest" description="Disordered" evidence="1">
    <location>
        <begin position="1"/>
        <end position="26"/>
    </location>
</feature>
<keyword evidence="2" id="KW-0472">Membrane</keyword>
<comment type="caution">
    <text evidence="3">The sequence shown here is derived from an EMBL/GenBank/DDBJ whole genome shotgun (WGS) entry which is preliminary data.</text>
</comment>
<dbReference type="Pfam" id="PF13367">
    <property type="entry name" value="PrsW-protease"/>
    <property type="match status" value="1"/>
</dbReference>
<evidence type="ECO:0000313" key="4">
    <source>
        <dbReference type="Proteomes" id="UP000539111"/>
    </source>
</evidence>
<feature type="transmembrane region" description="Helical" evidence="2">
    <location>
        <begin position="113"/>
        <end position="133"/>
    </location>
</feature>